<feature type="transmembrane region" description="Helical" evidence="7">
    <location>
        <begin position="12"/>
        <end position="33"/>
    </location>
</feature>
<organism evidence="8 9">
    <name type="scientific">Flavobacterium aurantiibacter</name>
    <dbReference type="NCBI Taxonomy" id="2023067"/>
    <lineage>
        <taxon>Bacteria</taxon>
        <taxon>Pseudomonadati</taxon>
        <taxon>Bacteroidota</taxon>
        <taxon>Flavobacteriia</taxon>
        <taxon>Flavobacteriales</taxon>
        <taxon>Flavobacteriaceae</taxon>
        <taxon>Flavobacterium</taxon>
    </lineage>
</organism>
<dbReference type="GO" id="GO:0005886">
    <property type="term" value="C:plasma membrane"/>
    <property type="evidence" value="ECO:0007669"/>
    <property type="project" value="UniProtKB-SubCell"/>
</dbReference>
<dbReference type="PANTHER" id="PTHR33452">
    <property type="entry name" value="OXIDOREDUCTASE CATD-RELATED"/>
    <property type="match status" value="1"/>
</dbReference>
<name>A0A255ZCB5_9FLAO</name>
<evidence type="ECO:0000313" key="8">
    <source>
        <dbReference type="EMBL" id="OYQ38525.1"/>
    </source>
</evidence>
<evidence type="ECO:0000256" key="4">
    <source>
        <dbReference type="ARBA" id="ARBA00022692"/>
    </source>
</evidence>
<gene>
    <name evidence="8" type="ORF">CHX27_14755</name>
</gene>
<evidence type="ECO:0000256" key="2">
    <source>
        <dbReference type="ARBA" id="ARBA00006679"/>
    </source>
</evidence>
<keyword evidence="6 7" id="KW-0472">Membrane</keyword>
<evidence type="ECO:0000256" key="7">
    <source>
        <dbReference type="SAM" id="Phobius"/>
    </source>
</evidence>
<dbReference type="Proteomes" id="UP000216035">
    <property type="component" value="Unassembled WGS sequence"/>
</dbReference>
<comment type="subcellular location">
    <subcellularLocation>
        <location evidence="1">Cell membrane</location>
        <topology evidence="1">Multi-pass membrane protein</topology>
    </subcellularLocation>
</comment>
<comment type="caution">
    <text evidence="8">The sequence shown here is derived from an EMBL/GenBank/DDBJ whole genome shotgun (WGS) entry which is preliminary data.</text>
</comment>
<proteinExistence type="inferred from homology"/>
<reference evidence="8 9" key="1">
    <citation type="submission" date="2017-07" db="EMBL/GenBank/DDBJ databases">
        <title>Flavobacterium cyanobacteriorum sp. nov., isolated from cyanobacterial aggregates in a eutrophic lake.</title>
        <authorList>
            <person name="Cai H."/>
        </authorList>
    </citation>
    <scope>NUCLEOTIDE SEQUENCE [LARGE SCALE GENOMIC DNA]</scope>
    <source>
        <strain evidence="8 9">TH167</strain>
    </source>
</reference>
<dbReference type="Pfam" id="PF07681">
    <property type="entry name" value="DoxX"/>
    <property type="match status" value="1"/>
</dbReference>
<evidence type="ECO:0000313" key="9">
    <source>
        <dbReference type="Proteomes" id="UP000216035"/>
    </source>
</evidence>
<keyword evidence="9" id="KW-1185">Reference proteome</keyword>
<keyword evidence="3" id="KW-1003">Cell membrane</keyword>
<sequence length="145" mass="15872">MKAIFKTADNYVGLILRLSLGGIVLPHGAQKMLGWFGGYGFTGTMNFFTETLHLPWIIGFLVIVIEFVGAISILLGFAVRIWAAAIVVLFSGIILTSHLEYGFFMNWFGNQKGEGYEFHLLIIGLALALLLNGSGKLGLYQKISA</sequence>
<dbReference type="AlphaFoldDB" id="A0A255ZCB5"/>
<feature type="transmembrane region" description="Helical" evidence="7">
    <location>
        <begin position="81"/>
        <end position="99"/>
    </location>
</feature>
<dbReference type="OrthoDB" id="346004at2"/>
<evidence type="ECO:0000256" key="3">
    <source>
        <dbReference type="ARBA" id="ARBA00022475"/>
    </source>
</evidence>
<dbReference type="RefSeq" id="WP_094487524.1">
    <property type="nucleotide sequence ID" value="NZ_NOXX01000227.1"/>
</dbReference>
<evidence type="ECO:0000256" key="6">
    <source>
        <dbReference type="ARBA" id="ARBA00023136"/>
    </source>
</evidence>
<dbReference type="InterPro" id="IPR032808">
    <property type="entry name" value="DoxX"/>
</dbReference>
<dbReference type="PANTHER" id="PTHR33452:SF1">
    <property type="entry name" value="INNER MEMBRANE PROTEIN YPHA-RELATED"/>
    <property type="match status" value="1"/>
</dbReference>
<comment type="similarity">
    <text evidence="2">Belongs to the DoxX family.</text>
</comment>
<feature type="transmembrane region" description="Helical" evidence="7">
    <location>
        <begin position="53"/>
        <end position="74"/>
    </location>
</feature>
<keyword evidence="5 7" id="KW-1133">Transmembrane helix</keyword>
<feature type="transmembrane region" description="Helical" evidence="7">
    <location>
        <begin position="119"/>
        <end position="139"/>
    </location>
</feature>
<protein>
    <recommendedName>
        <fullName evidence="10">DoxX family protein</fullName>
    </recommendedName>
</protein>
<accession>A0A255ZCB5</accession>
<keyword evidence="4 7" id="KW-0812">Transmembrane</keyword>
<evidence type="ECO:0000256" key="5">
    <source>
        <dbReference type="ARBA" id="ARBA00022989"/>
    </source>
</evidence>
<evidence type="ECO:0008006" key="10">
    <source>
        <dbReference type="Google" id="ProtNLM"/>
    </source>
</evidence>
<dbReference type="InterPro" id="IPR051907">
    <property type="entry name" value="DoxX-like_oxidoreductase"/>
</dbReference>
<evidence type="ECO:0000256" key="1">
    <source>
        <dbReference type="ARBA" id="ARBA00004651"/>
    </source>
</evidence>
<dbReference type="EMBL" id="NOXX01000227">
    <property type="protein sequence ID" value="OYQ38525.1"/>
    <property type="molecule type" value="Genomic_DNA"/>
</dbReference>